<dbReference type="FunFam" id="2.130.10.10:FF:000089">
    <property type="entry name" value="Cleavage stimulation factor subunit 1"/>
    <property type="match status" value="1"/>
</dbReference>
<dbReference type="SMART" id="SM00326">
    <property type="entry name" value="SH3"/>
    <property type="match status" value="1"/>
</dbReference>
<dbReference type="Gene3D" id="1.20.120.830">
    <property type="entry name" value="Serine-rich domain"/>
    <property type="match status" value="1"/>
</dbReference>
<dbReference type="FunFam" id="2.30.30.40:FF:000009">
    <property type="entry name" value="Breast cancer anti-estrogen resistance 1"/>
    <property type="match status" value="1"/>
</dbReference>
<evidence type="ECO:0000313" key="22">
    <source>
        <dbReference type="EMBL" id="TKS71196.1"/>
    </source>
</evidence>
<feature type="repeat" description="WD" evidence="19">
    <location>
        <begin position="104"/>
        <end position="138"/>
    </location>
</feature>
<dbReference type="InterPro" id="IPR032028">
    <property type="entry name" value="CSTF1_dimer"/>
</dbReference>
<proteinExistence type="inferred from homology"/>
<keyword evidence="5 18" id="KW-0728">SH3 domain</keyword>
<dbReference type="InterPro" id="IPR015943">
    <property type="entry name" value="WD40/YVTN_repeat-like_dom_sf"/>
</dbReference>
<dbReference type="Gene3D" id="1.20.960.50">
    <property type="entry name" value="Cleavage stimulation factor subunit 1, dimerisation domain"/>
    <property type="match status" value="1"/>
</dbReference>
<evidence type="ECO:0000313" key="23">
    <source>
        <dbReference type="Proteomes" id="UP000298787"/>
    </source>
</evidence>
<evidence type="ECO:0000256" key="4">
    <source>
        <dbReference type="ARBA" id="ARBA00007848"/>
    </source>
</evidence>
<evidence type="ECO:0000256" key="13">
    <source>
        <dbReference type="ARBA" id="ARBA00023242"/>
    </source>
</evidence>
<evidence type="ECO:0000256" key="6">
    <source>
        <dbReference type="ARBA" id="ARBA00022490"/>
    </source>
</evidence>
<dbReference type="InterPro" id="IPR014928">
    <property type="entry name" value="Serine_rich_dom"/>
</dbReference>
<evidence type="ECO:0000256" key="18">
    <source>
        <dbReference type="PROSITE-ProRule" id="PRU00192"/>
    </source>
</evidence>
<evidence type="ECO:0000256" key="8">
    <source>
        <dbReference type="ARBA" id="ARBA00022574"/>
    </source>
</evidence>
<dbReference type="EMBL" id="CM014082">
    <property type="protein sequence ID" value="TKS71196.1"/>
    <property type="molecule type" value="Genomic_DNA"/>
</dbReference>
<keyword evidence="13" id="KW-0539">Nucleus</keyword>
<dbReference type="FunFam" id="1.20.960.50:FF:000001">
    <property type="entry name" value="Cleavage stimulation factor subunit 1"/>
    <property type="match status" value="1"/>
</dbReference>
<dbReference type="InterPro" id="IPR001680">
    <property type="entry name" value="WD40_rpt"/>
</dbReference>
<keyword evidence="11" id="KW-0130">Cell adhesion</keyword>
<dbReference type="FunFam" id="1.20.120.830:FF:000001">
    <property type="entry name" value="BCAR1 scaffold protein, Cas family member"/>
    <property type="match status" value="1"/>
</dbReference>
<dbReference type="InterPro" id="IPR044633">
    <property type="entry name" value="CstF1-like"/>
</dbReference>
<keyword evidence="23" id="KW-1185">Reference proteome</keyword>
<dbReference type="InterPro" id="IPR036028">
    <property type="entry name" value="SH3-like_dom_sf"/>
</dbReference>
<keyword evidence="10" id="KW-0677">Repeat</keyword>
<evidence type="ECO:0000256" key="11">
    <source>
        <dbReference type="ARBA" id="ARBA00022889"/>
    </source>
</evidence>
<dbReference type="STRING" id="240159.A0A4U5U9W7"/>
<evidence type="ECO:0000256" key="2">
    <source>
        <dbReference type="ARBA" id="ARBA00004246"/>
    </source>
</evidence>
<keyword evidence="9" id="KW-0507">mRNA processing</keyword>
<keyword evidence="12" id="KW-0965">Cell junction</keyword>
<evidence type="ECO:0000256" key="14">
    <source>
        <dbReference type="ARBA" id="ARBA00029851"/>
    </source>
</evidence>
<feature type="region of interest" description="Disordered" evidence="20">
    <location>
        <begin position="982"/>
        <end position="1011"/>
    </location>
</feature>
<dbReference type="CDD" id="cd00200">
    <property type="entry name" value="WD40"/>
    <property type="match status" value="1"/>
</dbReference>
<feature type="repeat" description="WD" evidence="19">
    <location>
        <begin position="258"/>
        <end position="299"/>
    </location>
</feature>
<name>A0A4U5U9W7_COLLU</name>
<comment type="similarity">
    <text evidence="4">Belongs to the CAS family.</text>
</comment>
<dbReference type="InterPro" id="IPR021901">
    <property type="entry name" value="CAS_C"/>
</dbReference>
<sequence length="1185" mass="131130">MYRPKPTLKDRQHLYKLIISQLLYDGYTTIANSLINEVKPQNVVSPSEQLMQLAKIGMENDDSAVQYAIGRSDTVAPGVGIDLEFDADVQTMSPEASEYETCYVTSHKGPCRVASYSRDGQLIATGSADASIKILDTERMLAKSAMPIEVMMNETAQQNMENHPVIRTLYDHVDEVTCLAFHPTEQILASGSRDYTLKLFDYSKPSAKRAFKYIQEAEMLRSISFHPSGDFLLVGTQHPTLRLYDVNTFQCFVSCNPLDQHTDTISGVSYNPTANSYVSCSKDGSIKLWDGVSNRCVTTFEKAHDGAEVCSAIFSKNSKYILSSGKDSVVKLWEISTGPDAGQVHSDPSRDTLVLCVVGAGLSGRQMHRTQGVFNHTEDYVLLPDERTISLCCWDSRTAERKNLLSLGHNNIVRCIVHSPTNPGFMTCSDDFRARFCLLRPVCSTRPASQQNKLAKALYDNTAECADELAFRKGDIVMVMDQKVAGTSEWWMCSLYGRHGLAPANRLQLLPPTGTTAASISHVSEKHKLMEAKTDDNVQNIYQIPSVPRPSSSPAYERMDMIYKVPSTPISTSKGPVPSALMHSIDGPEVYAVPPPLPQDPNYDIPVPSATEAQQKMTGGYNTLPNPCKPEWIYDVPVGPEKQSPTQSSYGTMPSKAICRQLYDTLPAHVWPIQRGSPTPSLYDIPKPSPPKVLPRAPIYDKPPTQRLTEELVYAVPPQEDTLPRVLNDPPSDHIPLECRGDPKNSQEFTRVRLQRMRNFLACTPFRDLPVSEESLVQDDDGRGRALRLSAADSQRISTASSSSTSSCDSLALSSSSPEPLREVTLSQDEVCRKLLDLQESICRAVPRLMEFVSSHWRSKEHLEKHLKEIKEAAEGIACSLTSFLNFALDVKGNARRLTDANLQTRLYKQLSIVEDSGVILQQTISALSMAGWPLNTLCQDPGQVQTPDQLERFVMVARTVPEDVKRLVSIINANGKLLFKAPQKDAESPNTTGQPETKKSPDGSEQGEDLLEDDNDYVELQTKNDFEKQQKEVQKEPKEKATPVSNKADNKRHSSGSGSGTESSSSSLSEHCKLYFGALHKAIGGFVGSLQDGQPPEKFISQSKLVIMVGQRLVDTMCREAQRGGSSQSLLCKSNHLCALLKQLAVATKKAALHFPDRQALHEAQDFAKELAQRAQHFRISLDL</sequence>
<dbReference type="InterPro" id="IPR019775">
    <property type="entry name" value="WD40_repeat_CS"/>
</dbReference>
<feature type="region of interest" description="Disordered" evidence="20">
    <location>
        <begin position="790"/>
        <end position="816"/>
    </location>
</feature>
<dbReference type="GO" id="GO:0005925">
    <property type="term" value="C:focal adhesion"/>
    <property type="evidence" value="ECO:0007669"/>
    <property type="project" value="UniProtKB-SubCell"/>
</dbReference>
<dbReference type="Pfam" id="PF12026">
    <property type="entry name" value="CAS_C"/>
    <property type="match status" value="1"/>
</dbReference>
<dbReference type="InterPro" id="IPR038184">
    <property type="entry name" value="CSTF1_dimer_sf"/>
</dbReference>
<dbReference type="Gene3D" id="2.130.10.10">
    <property type="entry name" value="YVTN repeat-like/Quinoprotein amine dehydrogenase"/>
    <property type="match status" value="2"/>
</dbReference>
<dbReference type="PROSITE" id="PS50294">
    <property type="entry name" value="WD_REPEATS_REGION"/>
    <property type="match status" value="2"/>
</dbReference>
<dbReference type="InterPro" id="IPR001452">
    <property type="entry name" value="SH3_domain"/>
</dbReference>
<dbReference type="SUPFAM" id="SSF50978">
    <property type="entry name" value="WD40 repeat-like"/>
    <property type="match status" value="1"/>
</dbReference>
<dbReference type="PROSITE" id="PS50082">
    <property type="entry name" value="WD_REPEATS_2"/>
    <property type="match status" value="4"/>
</dbReference>
<feature type="compositionally biased region" description="Low complexity" evidence="20">
    <location>
        <begin position="798"/>
        <end position="816"/>
    </location>
</feature>
<evidence type="ECO:0000256" key="5">
    <source>
        <dbReference type="ARBA" id="ARBA00022443"/>
    </source>
</evidence>
<dbReference type="GO" id="GO:0005737">
    <property type="term" value="C:cytoplasm"/>
    <property type="evidence" value="ECO:0007669"/>
    <property type="project" value="UniProtKB-SubCell"/>
</dbReference>
<keyword evidence="6" id="KW-0963">Cytoplasm</keyword>
<evidence type="ECO:0000256" key="12">
    <source>
        <dbReference type="ARBA" id="ARBA00022949"/>
    </source>
</evidence>
<dbReference type="PANTHER" id="PTHR44133">
    <property type="entry name" value="CLEAVAGE STIMULATION FACTOR SUBUNIT 1"/>
    <property type="match status" value="1"/>
</dbReference>
<comment type="subcellular location">
    <subcellularLocation>
        <location evidence="2">Cell junction</location>
        <location evidence="2">Focal adhesion</location>
    </subcellularLocation>
    <subcellularLocation>
        <location evidence="3">Cytoplasm</location>
    </subcellularLocation>
    <subcellularLocation>
        <location evidence="1">Nucleus</location>
    </subcellularLocation>
</comment>
<dbReference type="Pfam" id="PF16699">
    <property type="entry name" value="CSTF1_dimer"/>
    <property type="match status" value="1"/>
</dbReference>
<dbReference type="SMART" id="SM00320">
    <property type="entry name" value="WD40"/>
    <property type="match status" value="6"/>
</dbReference>
<evidence type="ECO:0000256" key="3">
    <source>
        <dbReference type="ARBA" id="ARBA00004496"/>
    </source>
</evidence>
<comment type="function">
    <text evidence="15">One of the multiple factors required for polyadenylation and 3'-end cleavage of mammalian pre-mRNAs. May be responsible for the interaction of CSTF with other factors to form a stable complex on the pre-mRNA.</text>
</comment>
<dbReference type="GO" id="GO:0007155">
    <property type="term" value="P:cell adhesion"/>
    <property type="evidence" value="ECO:0007669"/>
    <property type="project" value="UniProtKB-KW"/>
</dbReference>
<dbReference type="GO" id="GO:0003723">
    <property type="term" value="F:RNA binding"/>
    <property type="evidence" value="ECO:0007669"/>
    <property type="project" value="TreeGrafter"/>
</dbReference>
<protein>
    <recommendedName>
        <fullName evidence="17">Cleavage stimulation factor subunit 1</fullName>
    </recommendedName>
    <alternativeName>
        <fullName evidence="14">Cleavage stimulation factor 50 kDa subunit</fullName>
    </alternativeName>
</protein>
<dbReference type="GO" id="GO:0031124">
    <property type="term" value="P:mRNA 3'-end processing"/>
    <property type="evidence" value="ECO:0007669"/>
    <property type="project" value="InterPro"/>
</dbReference>
<feature type="compositionally biased region" description="Basic and acidic residues" evidence="20">
    <location>
        <begin position="1028"/>
        <end position="1042"/>
    </location>
</feature>
<organism evidence="22 23">
    <name type="scientific">Collichthys lucidus</name>
    <name type="common">Big head croaker</name>
    <name type="synonym">Sciaena lucida</name>
    <dbReference type="NCBI Taxonomy" id="240159"/>
    <lineage>
        <taxon>Eukaryota</taxon>
        <taxon>Metazoa</taxon>
        <taxon>Chordata</taxon>
        <taxon>Craniata</taxon>
        <taxon>Vertebrata</taxon>
        <taxon>Euteleostomi</taxon>
        <taxon>Actinopterygii</taxon>
        <taxon>Neopterygii</taxon>
        <taxon>Teleostei</taxon>
        <taxon>Neoteleostei</taxon>
        <taxon>Acanthomorphata</taxon>
        <taxon>Eupercaria</taxon>
        <taxon>Sciaenidae</taxon>
        <taxon>Collichthys</taxon>
    </lineage>
</organism>
<dbReference type="Gene3D" id="1.20.120.230">
    <property type="entry name" value="Alpha-catenin/vinculin-like"/>
    <property type="match status" value="1"/>
</dbReference>
<dbReference type="Proteomes" id="UP000298787">
    <property type="component" value="Chromosome 5"/>
</dbReference>
<evidence type="ECO:0000256" key="20">
    <source>
        <dbReference type="SAM" id="MobiDB-lite"/>
    </source>
</evidence>
<dbReference type="PROSITE" id="PS00678">
    <property type="entry name" value="WD_REPEATS_1"/>
    <property type="match status" value="1"/>
</dbReference>
<dbReference type="Gene3D" id="2.30.30.40">
    <property type="entry name" value="SH3 Domains"/>
    <property type="match status" value="1"/>
</dbReference>
<dbReference type="PANTHER" id="PTHR44133:SF2">
    <property type="entry name" value="CLEAVAGE STIMULATION FACTOR SUBUNIT 1"/>
    <property type="match status" value="1"/>
</dbReference>
<evidence type="ECO:0000256" key="16">
    <source>
        <dbReference type="ARBA" id="ARBA00066148"/>
    </source>
</evidence>
<evidence type="ECO:0000256" key="19">
    <source>
        <dbReference type="PROSITE-ProRule" id="PRU00221"/>
    </source>
</evidence>
<comment type="subunit">
    <text evidence="16">Homodimer. The CSTF complex is composed of CSTF1 (50 kDa subunit), CSTF2 (64 kDa subunit) and CSTF3 (77 kDa subunit). Interacts (via repeats WD) directly with CSTF3. Interacts (via repeat WD6) with BARD1. Interacts with ERCC6.</text>
</comment>
<evidence type="ECO:0000256" key="17">
    <source>
        <dbReference type="ARBA" id="ARBA00074323"/>
    </source>
</evidence>
<dbReference type="SUPFAM" id="SSF50044">
    <property type="entry name" value="SH3-domain"/>
    <property type="match status" value="1"/>
</dbReference>
<evidence type="ECO:0000256" key="7">
    <source>
        <dbReference type="ARBA" id="ARBA00022553"/>
    </source>
</evidence>
<feature type="repeat" description="WD" evidence="19">
    <location>
        <begin position="169"/>
        <end position="210"/>
    </location>
</feature>
<accession>A0A4U5U9W7</accession>
<dbReference type="PROSITE" id="PS50002">
    <property type="entry name" value="SH3"/>
    <property type="match status" value="1"/>
</dbReference>
<dbReference type="Pfam" id="PF08824">
    <property type="entry name" value="Serine_rich"/>
    <property type="match status" value="1"/>
</dbReference>
<dbReference type="Pfam" id="PF14604">
    <property type="entry name" value="SH3_9"/>
    <property type="match status" value="1"/>
</dbReference>
<keyword evidence="7" id="KW-0597">Phosphoprotein</keyword>
<evidence type="ECO:0000259" key="21">
    <source>
        <dbReference type="PROSITE" id="PS50002"/>
    </source>
</evidence>
<dbReference type="AlphaFoldDB" id="A0A4U5U9W7"/>
<dbReference type="GO" id="GO:0005848">
    <property type="term" value="C:mRNA cleavage stimulating factor complex"/>
    <property type="evidence" value="ECO:0007669"/>
    <property type="project" value="InterPro"/>
</dbReference>
<feature type="repeat" description="WD" evidence="19">
    <location>
        <begin position="309"/>
        <end position="343"/>
    </location>
</feature>
<evidence type="ECO:0000256" key="9">
    <source>
        <dbReference type="ARBA" id="ARBA00022664"/>
    </source>
</evidence>
<evidence type="ECO:0000256" key="10">
    <source>
        <dbReference type="ARBA" id="ARBA00022737"/>
    </source>
</evidence>
<gene>
    <name evidence="22" type="ORF">D9C73_005354</name>
</gene>
<feature type="domain" description="SH3" evidence="21">
    <location>
        <begin position="450"/>
        <end position="512"/>
    </location>
</feature>
<dbReference type="FunFam" id="2.130.10.10:FF:000064">
    <property type="entry name" value="Cleavage stimulation factor subunit 1"/>
    <property type="match status" value="1"/>
</dbReference>
<keyword evidence="8 19" id="KW-0853">WD repeat</keyword>
<evidence type="ECO:0000256" key="1">
    <source>
        <dbReference type="ARBA" id="ARBA00004123"/>
    </source>
</evidence>
<dbReference type="InterPro" id="IPR036322">
    <property type="entry name" value="WD40_repeat_dom_sf"/>
</dbReference>
<reference evidence="22 23" key="1">
    <citation type="submission" date="2019-01" db="EMBL/GenBank/DDBJ databases">
        <title>Genome Assembly of Collichthys lucidus.</title>
        <authorList>
            <person name="Cai M."/>
            <person name="Xiao S."/>
        </authorList>
    </citation>
    <scope>NUCLEOTIDE SEQUENCE [LARGE SCALE GENOMIC DNA]</scope>
    <source>
        <strain evidence="22">JT15FE1705JMU</strain>
        <tissue evidence="22">Muscle</tissue>
    </source>
</reference>
<dbReference type="InterPro" id="IPR038319">
    <property type="entry name" value="Serine_rich_sf"/>
</dbReference>
<evidence type="ECO:0000256" key="15">
    <source>
        <dbReference type="ARBA" id="ARBA00058408"/>
    </source>
</evidence>
<dbReference type="Pfam" id="PF00400">
    <property type="entry name" value="WD40"/>
    <property type="match status" value="5"/>
</dbReference>
<feature type="region of interest" description="Disordered" evidence="20">
    <location>
        <begin position="1028"/>
        <end position="1068"/>
    </location>
</feature>
<feature type="region of interest" description="Disordered" evidence="20">
    <location>
        <begin position="681"/>
        <end position="701"/>
    </location>
</feature>